<reference evidence="1" key="1">
    <citation type="submission" date="2020-06" db="EMBL/GenBank/DDBJ databases">
        <authorList>
            <person name="Li T."/>
            <person name="Hu X."/>
            <person name="Zhang T."/>
            <person name="Song X."/>
            <person name="Zhang H."/>
            <person name="Dai N."/>
            <person name="Sheng W."/>
            <person name="Hou X."/>
            <person name="Wei L."/>
        </authorList>
    </citation>
    <scope>NUCLEOTIDE SEQUENCE</scope>
    <source>
        <strain evidence="1">G02</strain>
        <tissue evidence="1">Leaf</tissue>
    </source>
</reference>
<protein>
    <submittedName>
        <fullName evidence="1">Uncharacterized protein</fullName>
    </submittedName>
</protein>
<dbReference type="EMBL" id="JACGWJ010000005">
    <property type="protein sequence ID" value="KAL0419016.1"/>
    <property type="molecule type" value="Genomic_DNA"/>
</dbReference>
<evidence type="ECO:0000313" key="1">
    <source>
        <dbReference type="EMBL" id="KAL0419016.1"/>
    </source>
</evidence>
<accession>A0AAW2UP58</accession>
<comment type="caution">
    <text evidence="1">The sequence shown here is derived from an EMBL/GenBank/DDBJ whole genome shotgun (WGS) entry which is preliminary data.</text>
</comment>
<organism evidence="1">
    <name type="scientific">Sesamum radiatum</name>
    <name type="common">Black benniseed</name>
    <dbReference type="NCBI Taxonomy" id="300843"/>
    <lineage>
        <taxon>Eukaryota</taxon>
        <taxon>Viridiplantae</taxon>
        <taxon>Streptophyta</taxon>
        <taxon>Embryophyta</taxon>
        <taxon>Tracheophyta</taxon>
        <taxon>Spermatophyta</taxon>
        <taxon>Magnoliopsida</taxon>
        <taxon>eudicotyledons</taxon>
        <taxon>Gunneridae</taxon>
        <taxon>Pentapetalae</taxon>
        <taxon>asterids</taxon>
        <taxon>lamiids</taxon>
        <taxon>Lamiales</taxon>
        <taxon>Pedaliaceae</taxon>
        <taxon>Sesamum</taxon>
    </lineage>
</organism>
<gene>
    <name evidence="1" type="ORF">Sradi_1315100</name>
</gene>
<reference evidence="1" key="2">
    <citation type="journal article" date="2024" name="Plant">
        <title>Genomic evolution and insights into agronomic trait innovations of Sesamum species.</title>
        <authorList>
            <person name="Miao H."/>
            <person name="Wang L."/>
            <person name="Qu L."/>
            <person name="Liu H."/>
            <person name="Sun Y."/>
            <person name="Le M."/>
            <person name="Wang Q."/>
            <person name="Wei S."/>
            <person name="Zheng Y."/>
            <person name="Lin W."/>
            <person name="Duan Y."/>
            <person name="Cao H."/>
            <person name="Xiong S."/>
            <person name="Wang X."/>
            <person name="Wei L."/>
            <person name="Li C."/>
            <person name="Ma Q."/>
            <person name="Ju M."/>
            <person name="Zhao R."/>
            <person name="Li G."/>
            <person name="Mu C."/>
            <person name="Tian Q."/>
            <person name="Mei H."/>
            <person name="Zhang T."/>
            <person name="Gao T."/>
            <person name="Zhang H."/>
        </authorList>
    </citation>
    <scope>NUCLEOTIDE SEQUENCE</scope>
    <source>
        <strain evidence="1">G02</strain>
    </source>
</reference>
<dbReference type="AlphaFoldDB" id="A0AAW2UP58"/>
<proteinExistence type="predicted"/>
<sequence>MIAGFSIREYGVMMLFLVEKLKDLHVDFEEEETYTDMILQLLPRSFDQFIISYNMNRLMKNLHEQINMLIQYETMIEKSASPVLVEEASTFKPKGKGAGREKSQG</sequence>
<name>A0AAW2UP58_SESRA</name>